<dbReference type="PANTHER" id="PTHR43775">
    <property type="entry name" value="FATTY ACID SYNTHASE"/>
    <property type="match status" value="1"/>
</dbReference>
<keyword evidence="5" id="KW-1185">Reference proteome</keyword>
<gene>
    <name evidence="4" type="ORF">RND15_54530</name>
</gene>
<evidence type="ECO:0000259" key="3">
    <source>
        <dbReference type="Pfam" id="PF16197"/>
    </source>
</evidence>
<dbReference type="RefSeq" id="WP_311731751.1">
    <property type="nucleotide sequence ID" value="NZ_JAVRFD010001263.1"/>
</dbReference>
<dbReference type="Gene3D" id="3.40.47.10">
    <property type="match status" value="1"/>
</dbReference>
<protein>
    <submittedName>
        <fullName evidence="4">Ketoacyl-synthetase C-terminal extension domain-containing protein</fullName>
    </submittedName>
</protein>
<evidence type="ECO:0000256" key="1">
    <source>
        <dbReference type="ARBA" id="ARBA00022679"/>
    </source>
</evidence>
<feature type="domain" description="Polyketide synthase C-terminal extension" evidence="3">
    <location>
        <begin position="1"/>
        <end position="106"/>
    </location>
</feature>
<evidence type="ECO:0000313" key="5">
    <source>
        <dbReference type="Proteomes" id="UP001180754"/>
    </source>
</evidence>
<dbReference type="InterPro" id="IPR050091">
    <property type="entry name" value="PKS_NRPS_Biosynth_Enz"/>
</dbReference>
<name>A0ABU2Y0A2_9ACTN</name>
<evidence type="ECO:0000313" key="4">
    <source>
        <dbReference type="EMBL" id="MDT0551601.1"/>
    </source>
</evidence>
<dbReference type="SUPFAM" id="SSF53901">
    <property type="entry name" value="Thiolase-like"/>
    <property type="match status" value="1"/>
</dbReference>
<dbReference type="InterPro" id="IPR032821">
    <property type="entry name" value="PKS_assoc"/>
</dbReference>
<dbReference type="EMBL" id="JAVRFD010001263">
    <property type="protein sequence ID" value="MDT0551601.1"/>
    <property type="molecule type" value="Genomic_DNA"/>
</dbReference>
<sequence>PSPHVDWTAGAVRLLSEAMPWPETDRARRAGVSSFGVSGTNAHVILEQAPPEAHHNPADTSSASFPWMVSAKSEPALRAQAAQLHAYLTAHGDADLADVGHALATSR</sequence>
<feature type="non-terminal residue" evidence="4">
    <location>
        <position position="107"/>
    </location>
</feature>
<feature type="non-terminal residue" evidence="4">
    <location>
        <position position="1"/>
    </location>
</feature>
<dbReference type="PANTHER" id="PTHR43775:SF51">
    <property type="entry name" value="INACTIVE PHENOLPHTHIOCEROL SYNTHESIS POLYKETIDE SYNTHASE TYPE I PKS1-RELATED"/>
    <property type="match status" value="1"/>
</dbReference>
<dbReference type="Proteomes" id="UP001180754">
    <property type="component" value="Unassembled WGS sequence"/>
</dbReference>
<dbReference type="Pfam" id="PF16197">
    <property type="entry name" value="KAsynt_C_assoc"/>
    <property type="match status" value="1"/>
</dbReference>
<accession>A0ABU2Y0A2</accession>
<keyword evidence="1" id="KW-0808">Transferase</keyword>
<organism evidence="4 5">
    <name type="scientific">Streptomyces lonegramiae</name>
    <dbReference type="NCBI Taxonomy" id="3075524"/>
    <lineage>
        <taxon>Bacteria</taxon>
        <taxon>Bacillati</taxon>
        <taxon>Actinomycetota</taxon>
        <taxon>Actinomycetes</taxon>
        <taxon>Kitasatosporales</taxon>
        <taxon>Streptomycetaceae</taxon>
        <taxon>Streptomyces</taxon>
    </lineage>
</organism>
<reference evidence="4" key="1">
    <citation type="submission" date="2024-05" db="EMBL/GenBank/DDBJ databases">
        <title>30 novel species of actinomycetes from the DSMZ collection.</title>
        <authorList>
            <person name="Nouioui I."/>
        </authorList>
    </citation>
    <scope>NUCLEOTIDE SEQUENCE</scope>
    <source>
        <strain evidence="4">DSM 41529</strain>
    </source>
</reference>
<dbReference type="InterPro" id="IPR016039">
    <property type="entry name" value="Thiolase-like"/>
</dbReference>
<proteinExistence type="predicted"/>
<keyword evidence="2" id="KW-0511">Multifunctional enzyme</keyword>
<evidence type="ECO:0000256" key="2">
    <source>
        <dbReference type="ARBA" id="ARBA00023268"/>
    </source>
</evidence>
<dbReference type="Gene3D" id="3.30.70.3290">
    <property type="match status" value="1"/>
</dbReference>
<comment type="caution">
    <text evidence="4">The sequence shown here is derived from an EMBL/GenBank/DDBJ whole genome shotgun (WGS) entry which is preliminary data.</text>
</comment>